<proteinExistence type="predicted"/>
<dbReference type="Pfam" id="PF13302">
    <property type="entry name" value="Acetyltransf_3"/>
    <property type="match status" value="1"/>
</dbReference>
<sequence length="184" mass="21480">MHLETPRLTLREFRVSDFDALYAIDSRTEVVRFEPQMGADGVGAYLHEAEMQAHIQPRTLFRFAITRKPDDTVRGLIGLSLNIRMTRDWEIAWMMHPDEWGKGYATEAAQSVIDFAFQKLDAHRVVAFCDADNRASERVMQKLGLRHEGSMRQTRLLRGEWRDELLYGVLECEWPEIRRRSGLK</sequence>
<dbReference type="PANTHER" id="PTHR43792:SF1">
    <property type="entry name" value="N-ACETYLTRANSFERASE DOMAIN-CONTAINING PROTEIN"/>
    <property type="match status" value="1"/>
</dbReference>
<dbReference type="EMBL" id="DF967972">
    <property type="protein sequence ID" value="GAP12437.1"/>
    <property type="molecule type" value="Genomic_DNA"/>
</dbReference>
<evidence type="ECO:0000259" key="1">
    <source>
        <dbReference type="PROSITE" id="PS51186"/>
    </source>
</evidence>
<organism evidence="2">
    <name type="scientific">Longilinea arvoryzae</name>
    <dbReference type="NCBI Taxonomy" id="360412"/>
    <lineage>
        <taxon>Bacteria</taxon>
        <taxon>Bacillati</taxon>
        <taxon>Chloroflexota</taxon>
        <taxon>Anaerolineae</taxon>
        <taxon>Anaerolineales</taxon>
        <taxon>Anaerolineaceae</taxon>
        <taxon>Longilinea</taxon>
    </lineage>
</organism>
<dbReference type="InterPro" id="IPR000182">
    <property type="entry name" value="GNAT_dom"/>
</dbReference>
<dbReference type="Gene3D" id="3.40.630.30">
    <property type="match status" value="1"/>
</dbReference>
<dbReference type="AlphaFoldDB" id="A0A0S7BFK7"/>
<keyword evidence="2" id="KW-0808">Transferase</keyword>
<reference evidence="2" key="1">
    <citation type="submission" date="2015-07" db="EMBL/GenBank/DDBJ databases">
        <title>Draft Genome Sequences of Anaerolinea thermolimosa IMO-1, Bellilinea caldifistulae GOMI-1, Leptolinea tardivitalis YMTK-2, Levilinea saccharolytica KIBI-1,Longilinea arvoryzae KOME-1, Previously Described as Members of the Anaerolineaceae (Chloroflexi).</title>
        <authorList>
            <person name="Sekiguchi Y."/>
            <person name="Ohashi A."/>
            <person name="Matsuura N."/>
            <person name="Tourlousse M.D."/>
        </authorList>
    </citation>
    <scope>NUCLEOTIDE SEQUENCE [LARGE SCALE GENOMIC DNA]</scope>
    <source>
        <strain evidence="2">KOME-1</strain>
    </source>
</reference>
<protein>
    <submittedName>
        <fullName evidence="2">Acetyltransferase</fullName>
    </submittedName>
</protein>
<dbReference type="PROSITE" id="PS51186">
    <property type="entry name" value="GNAT"/>
    <property type="match status" value="1"/>
</dbReference>
<dbReference type="GO" id="GO:0016747">
    <property type="term" value="F:acyltransferase activity, transferring groups other than amino-acyl groups"/>
    <property type="evidence" value="ECO:0007669"/>
    <property type="project" value="InterPro"/>
</dbReference>
<gene>
    <name evidence="2" type="ORF">LARV_00172</name>
</gene>
<dbReference type="STRING" id="360412.LARV_00172"/>
<dbReference type="InterPro" id="IPR016181">
    <property type="entry name" value="Acyl_CoA_acyltransferase"/>
</dbReference>
<name>A0A0S7BFK7_9CHLR</name>
<dbReference type="PANTHER" id="PTHR43792">
    <property type="entry name" value="GNAT FAMILY, PUTATIVE (AFU_ORTHOLOGUE AFUA_3G00765)-RELATED-RELATED"/>
    <property type="match status" value="1"/>
</dbReference>
<evidence type="ECO:0000313" key="2">
    <source>
        <dbReference type="EMBL" id="GAP12437.1"/>
    </source>
</evidence>
<keyword evidence="3" id="KW-1185">Reference proteome</keyword>
<dbReference type="Proteomes" id="UP000055060">
    <property type="component" value="Unassembled WGS sequence"/>
</dbReference>
<feature type="domain" description="N-acetyltransferase" evidence="1">
    <location>
        <begin position="8"/>
        <end position="168"/>
    </location>
</feature>
<accession>A0A0S7BFK7</accession>
<dbReference type="InterPro" id="IPR051531">
    <property type="entry name" value="N-acetyltransferase"/>
</dbReference>
<dbReference type="SUPFAM" id="SSF55729">
    <property type="entry name" value="Acyl-CoA N-acyltransferases (Nat)"/>
    <property type="match status" value="1"/>
</dbReference>
<evidence type="ECO:0000313" key="3">
    <source>
        <dbReference type="Proteomes" id="UP000055060"/>
    </source>
</evidence>
<dbReference type="RefSeq" id="WP_075071864.1">
    <property type="nucleotide sequence ID" value="NZ_DF967972.1"/>
</dbReference>